<dbReference type="PANTHER" id="PTHR30055">
    <property type="entry name" value="HTH-TYPE TRANSCRIPTIONAL REGULATOR RUTR"/>
    <property type="match status" value="1"/>
</dbReference>
<name>A0A221W255_9PSEU</name>
<organism evidence="4 5">
    <name type="scientific">Actinoalloteichus hoggarensis</name>
    <dbReference type="NCBI Taxonomy" id="1470176"/>
    <lineage>
        <taxon>Bacteria</taxon>
        <taxon>Bacillati</taxon>
        <taxon>Actinomycetota</taxon>
        <taxon>Actinomycetes</taxon>
        <taxon>Pseudonocardiales</taxon>
        <taxon>Pseudonocardiaceae</taxon>
        <taxon>Actinoalloteichus</taxon>
    </lineage>
</organism>
<dbReference type="SUPFAM" id="SSF48498">
    <property type="entry name" value="Tetracyclin repressor-like, C-terminal domain"/>
    <property type="match status" value="1"/>
</dbReference>
<dbReference type="PROSITE" id="PS50977">
    <property type="entry name" value="HTH_TETR_2"/>
    <property type="match status" value="1"/>
</dbReference>
<dbReference type="InterPro" id="IPR009057">
    <property type="entry name" value="Homeodomain-like_sf"/>
</dbReference>
<keyword evidence="3" id="KW-0804">Transcription</keyword>
<evidence type="ECO:0000256" key="2">
    <source>
        <dbReference type="ARBA" id="ARBA00023125"/>
    </source>
</evidence>
<dbReference type="GO" id="GO:0000976">
    <property type="term" value="F:transcription cis-regulatory region binding"/>
    <property type="evidence" value="ECO:0007669"/>
    <property type="project" value="TreeGrafter"/>
</dbReference>
<dbReference type="Pfam" id="PF02909">
    <property type="entry name" value="TetR_C_1"/>
    <property type="match status" value="1"/>
</dbReference>
<dbReference type="Gene3D" id="1.10.10.60">
    <property type="entry name" value="Homeodomain-like"/>
    <property type="match status" value="1"/>
</dbReference>
<reference evidence="4 5" key="1">
    <citation type="submission" date="2017-07" db="EMBL/GenBank/DDBJ databases">
        <title>Complete genome sequence of Actinoalloteichus hoggarensis DSM 45943, type strain of Actinoalloteichus hoggarensis.</title>
        <authorList>
            <person name="Ruckert C."/>
            <person name="Nouioui I."/>
            <person name="Willmese J."/>
            <person name="van Wezel G."/>
            <person name="Klenk H.-P."/>
            <person name="Kalinowski J."/>
            <person name="Zotchev S.B."/>
        </authorList>
    </citation>
    <scope>NUCLEOTIDE SEQUENCE [LARGE SCALE GENOMIC DNA]</scope>
    <source>
        <strain evidence="4 5">DSM 45943</strain>
    </source>
</reference>
<keyword evidence="5" id="KW-1185">Reference proteome</keyword>
<proteinExistence type="predicted"/>
<evidence type="ECO:0000256" key="3">
    <source>
        <dbReference type="ARBA" id="ARBA00023163"/>
    </source>
</evidence>
<dbReference type="Proteomes" id="UP000204221">
    <property type="component" value="Chromosome"/>
</dbReference>
<dbReference type="RefSeq" id="WP_093941223.1">
    <property type="nucleotide sequence ID" value="NZ_CP022521.1"/>
</dbReference>
<dbReference type="PANTHER" id="PTHR30055:SF151">
    <property type="entry name" value="TRANSCRIPTIONAL REGULATORY PROTEIN"/>
    <property type="match status" value="1"/>
</dbReference>
<dbReference type="SUPFAM" id="SSF46689">
    <property type="entry name" value="Homeodomain-like"/>
    <property type="match status" value="1"/>
</dbReference>
<dbReference type="InterPro" id="IPR036271">
    <property type="entry name" value="Tet_transcr_reg_TetR-rel_C_sf"/>
</dbReference>
<dbReference type="InterPro" id="IPR001647">
    <property type="entry name" value="HTH_TetR"/>
</dbReference>
<dbReference type="KEGG" id="ahg:AHOG_10630"/>
<dbReference type="GO" id="GO:0045892">
    <property type="term" value="P:negative regulation of DNA-templated transcription"/>
    <property type="evidence" value="ECO:0007669"/>
    <property type="project" value="InterPro"/>
</dbReference>
<dbReference type="Pfam" id="PF00440">
    <property type="entry name" value="TetR_N"/>
    <property type="match status" value="1"/>
</dbReference>
<evidence type="ECO:0000256" key="1">
    <source>
        <dbReference type="ARBA" id="ARBA00023015"/>
    </source>
</evidence>
<dbReference type="GO" id="GO:0003700">
    <property type="term" value="F:DNA-binding transcription factor activity"/>
    <property type="evidence" value="ECO:0007669"/>
    <property type="project" value="TreeGrafter"/>
</dbReference>
<keyword evidence="1" id="KW-0805">Transcription regulation</keyword>
<keyword evidence="2" id="KW-0238">DNA-binding</keyword>
<evidence type="ECO:0000313" key="5">
    <source>
        <dbReference type="Proteomes" id="UP000204221"/>
    </source>
</evidence>
<accession>A0A221W255</accession>
<dbReference type="EMBL" id="CP022521">
    <property type="protein sequence ID" value="ASO19769.1"/>
    <property type="molecule type" value="Genomic_DNA"/>
</dbReference>
<dbReference type="OrthoDB" id="2570341at2"/>
<dbReference type="InterPro" id="IPR004111">
    <property type="entry name" value="Repressor_TetR_C"/>
</dbReference>
<dbReference type="Gene3D" id="1.10.357.10">
    <property type="entry name" value="Tetracycline Repressor, domain 2"/>
    <property type="match status" value="1"/>
</dbReference>
<protein>
    <submittedName>
        <fullName evidence="4">Uncharacterized protein</fullName>
    </submittedName>
</protein>
<evidence type="ECO:0000313" key="4">
    <source>
        <dbReference type="EMBL" id="ASO19769.1"/>
    </source>
</evidence>
<gene>
    <name evidence="4" type="ORF">AHOG_10630</name>
</gene>
<dbReference type="InterPro" id="IPR050109">
    <property type="entry name" value="HTH-type_TetR-like_transc_reg"/>
</dbReference>
<sequence>MDTDATAGLSQALTMLWKDAAADEAPRRHTRPGLSLAAIVSAAIEVADADGLAGLSMAAVAHRLGFTTMSLYRYVSSKDVLLVLMHNEATAVPDTAPESPPQGWRAGLEAWTRDQLAMYLRHPWLADMKITGPPLTPTSLAWMERGLATMRETGLSEIEKLSVIATLTGYVRHEAAFARDLSRPDPQQGSSGPYAQTVARLVDPATHPALSAALAAGVFEDEPTGPLQPDDYLAEAFTFGFELILNGVAALVEKRTPPG</sequence>
<dbReference type="AlphaFoldDB" id="A0A221W255"/>